<feature type="region of interest" description="Disordered" evidence="2">
    <location>
        <begin position="1003"/>
        <end position="1096"/>
    </location>
</feature>
<comment type="caution">
    <text evidence="4">The sequence shown here is derived from an EMBL/GenBank/DDBJ whole genome shotgun (WGS) entry which is preliminary data.</text>
</comment>
<evidence type="ECO:0000313" key="4">
    <source>
        <dbReference type="EMBL" id="KAK6589926.1"/>
    </source>
</evidence>
<evidence type="ECO:0000256" key="1">
    <source>
        <dbReference type="PROSITE-ProRule" id="PRU00024"/>
    </source>
</evidence>
<organism evidence="4 5">
    <name type="scientific">Cryptosporidium xiaoi</name>
    <dbReference type="NCBI Taxonomy" id="659607"/>
    <lineage>
        <taxon>Eukaryota</taxon>
        <taxon>Sar</taxon>
        <taxon>Alveolata</taxon>
        <taxon>Apicomplexa</taxon>
        <taxon>Conoidasida</taxon>
        <taxon>Coccidia</taxon>
        <taxon>Eucoccidiorida</taxon>
        <taxon>Eimeriorina</taxon>
        <taxon>Cryptosporidiidae</taxon>
        <taxon>Cryptosporidium</taxon>
    </lineage>
</organism>
<feature type="region of interest" description="Disordered" evidence="2">
    <location>
        <begin position="1"/>
        <end position="22"/>
    </location>
</feature>
<dbReference type="AlphaFoldDB" id="A0AAV9XZ23"/>
<feature type="domain" description="B box-type" evidence="3">
    <location>
        <begin position="64"/>
        <end position="109"/>
    </location>
</feature>
<reference evidence="4 5" key="1">
    <citation type="submission" date="2023-10" db="EMBL/GenBank/DDBJ databases">
        <title>Comparative genomics analysis reveals potential genetic determinants of host preference in Cryptosporidium xiaoi.</title>
        <authorList>
            <person name="Xiao L."/>
            <person name="Li J."/>
        </authorList>
    </citation>
    <scope>NUCLEOTIDE SEQUENCE [LARGE SCALE GENOMIC DNA]</scope>
    <source>
        <strain evidence="4 5">52996</strain>
    </source>
</reference>
<keyword evidence="1" id="KW-0479">Metal-binding</keyword>
<proteinExistence type="predicted"/>
<dbReference type="EMBL" id="JAWDEY010000010">
    <property type="protein sequence ID" value="KAK6589926.1"/>
    <property type="molecule type" value="Genomic_DNA"/>
</dbReference>
<dbReference type="GO" id="GO:0008270">
    <property type="term" value="F:zinc ion binding"/>
    <property type="evidence" value="ECO:0007669"/>
    <property type="project" value="UniProtKB-KW"/>
</dbReference>
<accession>A0AAV9XZ23</accession>
<feature type="compositionally biased region" description="Basic and acidic residues" evidence="2">
    <location>
        <begin position="1056"/>
        <end position="1096"/>
    </location>
</feature>
<keyword evidence="1" id="KW-0862">Zinc</keyword>
<dbReference type="PROSITE" id="PS50119">
    <property type="entry name" value="ZF_BBOX"/>
    <property type="match status" value="1"/>
</dbReference>
<evidence type="ECO:0000259" key="3">
    <source>
        <dbReference type="PROSITE" id="PS50119"/>
    </source>
</evidence>
<dbReference type="Proteomes" id="UP001311799">
    <property type="component" value="Unassembled WGS sequence"/>
</dbReference>
<dbReference type="SUPFAM" id="SSF57845">
    <property type="entry name" value="B-box zinc-binding domain"/>
    <property type="match status" value="1"/>
</dbReference>
<name>A0AAV9XZ23_9CRYT</name>
<sequence length="1137" mass="129760">MAVETKKDDKNEKNKTEYDVKNEGVKNELTDLNKAPPNSFQGKHSIFEKLFNNFGTSDDFNVNMENRVCMHCWIIPSTLYCSTCMCFYCASCAHVNHVSAGSYHDIISVKHSTLDRSDTSKNLQLKQRNMCKRHKNKELTYCCTSCNYLMICETCIIIDGHGSHLLLTLPEAIPRARQILLQSLSSLNSAAFYMSQKILEVTGSSEQRKNIFESNLLNVEDSQKSLTKAINSEEQLLFTELNLLSSKLERGGEDIMQSCINLKEILVSICGEVSIILQLAKDSPSHALNRYVKISNVVKGTLDPNYRVFAPELQHLSVPYWNLNLETINEVLEDTDKYTQEHTNHAIKLSDAIKKISMGDLSVVEEIGPINVKVYGRENAEDRSKRAKVHKIFTNKLKVIQYDKLKNVSNPLSAPKSTTVKAKVATKTKNDLKIQEWLGLRNWKGMKQKKANNLSEKKNDMLFKIDFKKKNGNNYDDLNVIKALSDSENIVKDEDEKQIEILTIGRDKSLEANGRSKEEKMLSEEYYESQIHFSGELMGTCVYSKEKEKENDQKLRKIAIKYCFPFIILYDPNNMSEIYSEDTSQMSSTILENANQIKNDLNNDEKSRELPLISPGISKINIPVFFGKIEKPKNSLFIADIRHTNIRIQSIHSNLITPETSKYLGAAETELNTIQDGFEISNVMGGNTVEAWIFSCKSFGIAEKWISMLKGEDNDVKSCIINVGAARLCIRTLSKKGSNVKIGKSSIKEGIPLVDVVPQNPENEREKLLLLAQNDHHYNKETIIYEDEDGSKYYEEREIDIPDLMSIRLDRKLSGKSSENLFISSILKVGKDPVIHLERLNVLGEGIGQVNQKIVLLTKLRLYIVSQDIFEENLSHDILLDEYSISEDLCTSIINISDKTQINNIRLLSTVNNIVHDPNGNNNATYFGFEYFMRVDKSIMFICPNKQSEIIWINQIYNSEKKKPLRYWRQILDGTIIRKSRSSNRSSQRLSFGSISSKKKTSNYSEVENLSIDGGENTSSANSIKNMKKDRNNSSSSNYSKGKIHNSIDTYYSETTDNKSSHRFRTSESESCKDNNEKNRYKSKGDSEDHYKESSHSCSKDSFYKELDKSKYIENRKSVDKKGYKTSSVRFEDKWIN</sequence>
<evidence type="ECO:0000256" key="2">
    <source>
        <dbReference type="SAM" id="MobiDB-lite"/>
    </source>
</evidence>
<keyword evidence="1" id="KW-0863">Zinc-finger</keyword>
<gene>
    <name evidence="4" type="ORF">RS030_192854</name>
</gene>
<dbReference type="InterPro" id="IPR000315">
    <property type="entry name" value="Znf_B-box"/>
</dbReference>
<protein>
    <recommendedName>
        <fullName evidence="3">B box-type domain-containing protein</fullName>
    </recommendedName>
</protein>
<dbReference type="Gene3D" id="3.30.160.60">
    <property type="entry name" value="Classic Zinc Finger"/>
    <property type="match status" value="1"/>
</dbReference>
<dbReference type="CDD" id="cd19756">
    <property type="entry name" value="Bbox2"/>
    <property type="match status" value="1"/>
</dbReference>
<dbReference type="CDD" id="cd19757">
    <property type="entry name" value="Bbox1"/>
    <property type="match status" value="1"/>
</dbReference>
<keyword evidence="5" id="KW-1185">Reference proteome</keyword>
<evidence type="ECO:0000313" key="5">
    <source>
        <dbReference type="Proteomes" id="UP001311799"/>
    </source>
</evidence>